<dbReference type="AlphaFoldDB" id="A0A438AK10"/>
<sequence length="194" mass="21647">MTQDRHDRPTLDARAAALTLVPLIAADEALAMQLLDIRNEPAVRANMYRDTAIAPEEHRAWVAATRAGGAREVWILTEDGAAQGALIFSGIDRVHDRADWAFYLSGRMQGRGLGRALEFRALDMAFGPMGLHRLACQVIAWNTPVIALHESMGFSREGLFREHVRRDDAWHDVIALACLAPDWRTLRPTLAQRS</sequence>
<accession>A0A438AK10</accession>
<dbReference type="Gene3D" id="3.40.630.30">
    <property type="match status" value="1"/>
</dbReference>
<dbReference type="PANTHER" id="PTHR43441">
    <property type="entry name" value="RIBOSOMAL-PROTEIN-SERINE ACETYLTRANSFERASE"/>
    <property type="match status" value="1"/>
</dbReference>
<dbReference type="InterPro" id="IPR016181">
    <property type="entry name" value="Acyl_CoA_acyltransferase"/>
</dbReference>
<dbReference type="GO" id="GO:1990189">
    <property type="term" value="F:protein N-terminal-serine acetyltransferase activity"/>
    <property type="evidence" value="ECO:0007669"/>
    <property type="project" value="TreeGrafter"/>
</dbReference>
<evidence type="ECO:0000313" key="3">
    <source>
        <dbReference type="Proteomes" id="UP000285908"/>
    </source>
</evidence>
<feature type="domain" description="N-acetyltransferase" evidence="1">
    <location>
        <begin position="21"/>
        <end position="181"/>
    </location>
</feature>
<dbReference type="GO" id="GO:0005737">
    <property type="term" value="C:cytoplasm"/>
    <property type="evidence" value="ECO:0007669"/>
    <property type="project" value="TreeGrafter"/>
</dbReference>
<dbReference type="InterPro" id="IPR000182">
    <property type="entry name" value="GNAT_dom"/>
</dbReference>
<dbReference type="Pfam" id="PF13302">
    <property type="entry name" value="Acetyltransf_3"/>
    <property type="match status" value="1"/>
</dbReference>
<proteinExistence type="predicted"/>
<keyword evidence="2" id="KW-0012">Acyltransferase</keyword>
<gene>
    <name evidence="2" type="primary">pseH</name>
    <name evidence="2" type="ORF">EKE94_08835</name>
</gene>
<protein>
    <submittedName>
        <fullName evidence="2">UDP-4-amino-4, 6-dideoxy-N-acetyl-beta-L-altrosamine N-acetyltransferase</fullName>
        <ecNumber evidence="2">2.3.1.202</ecNumber>
    </submittedName>
</protein>
<evidence type="ECO:0000313" key="2">
    <source>
        <dbReference type="EMBL" id="RVV98976.1"/>
    </source>
</evidence>
<keyword evidence="2" id="KW-0808">Transferase</keyword>
<name>A0A438AK10_9RHOB</name>
<evidence type="ECO:0000259" key="1">
    <source>
        <dbReference type="PROSITE" id="PS51186"/>
    </source>
</evidence>
<dbReference type="GO" id="GO:0008999">
    <property type="term" value="F:protein-N-terminal-alanine acetyltransferase activity"/>
    <property type="evidence" value="ECO:0007669"/>
    <property type="project" value="TreeGrafter"/>
</dbReference>
<dbReference type="PANTHER" id="PTHR43441:SF2">
    <property type="entry name" value="FAMILY ACETYLTRANSFERASE, PUTATIVE (AFU_ORTHOLOGUE AFUA_7G00850)-RELATED"/>
    <property type="match status" value="1"/>
</dbReference>
<dbReference type="Proteomes" id="UP000285908">
    <property type="component" value="Unassembled WGS sequence"/>
</dbReference>
<dbReference type="InterPro" id="IPR020036">
    <property type="entry name" value="PseH"/>
</dbReference>
<comment type="caution">
    <text evidence="2">The sequence shown here is derived from an EMBL/GenBank/DDBJ whole genome shotgun (WGS) entry which is preliminary data.</text>
</comment>
<dbReference type="PROSITE" id="PS51186">
    <property type="entry name" value="GNAT"/>
    <property type="match status" value="1"/>
</dbReference>
<organism evidence="2 3">
    <name type="scientific">Mesobaculum littorinae</name>
    <dbReference type="NCBI Taxonomy" id="2486419"/>
    <lineage>
        <taxon>Bacteria</taxon>
        <taxon>Pseudomonadati</taxon>
        <taxon>Pseudomonadota</taxon>
        <taxon>Alphaproteobacteria</taxon>
        <taxon>Rhodobacterales</taxon>
        <taxon>Roseobacteraceae</taxon>
        <taxon>Mesobaculum</taxon>
    </lineage>
</organism>
<dbReference type="OrthoDB" id="5295305at2"/>
<dbReference type="RefSeq" id="WP_127906210.1">
    <property type="nucleotide sequence ID" value="NZ_RQXX01000002.1"/>
</dbReference>
<dbReference type="InterPro" id="IPR051908">
    <property type="entry name" value="Ribosomal_N-acetyltransferase"/>
</dbReference>
<reference evidence="2 3" key="1">
    <citation type="submission" date="2018-11" db="EMBL/GenBank/DDBJ databases">
        <title>Mesobaculum littorinae gen. nov., sp. nov., isolated from Littorina scabra that represents a novel genus of the order Rhodobacteraceae.</title>
        <authorList>
            <person name="Li F."/>
        </authorList>
    </citation>
    <scope>NUCLEOTIDE SEQUENCE [LARGE SCALE GENOMIC DNA]</scope>
    <source>
        <strain evidence="2 3">M0103</strain>
    </source>
</reference>
<dbReference type="EC" id="2.3.1.202" evidence="2"/>
<keyword evidence="3" id="KW-1185">Reference proteome</keyword>
<dbReference type="NCBIfam" id="TIGR03585">
    <property type="entry name" value="PseH"/>
    <property type="match status" value="1"/>
</dbReference>
<dbReference type="SUPFAM" id="SSF55729">
    <property type="entry name" value="Acyl-CoA N-acyltransferases (Nat)"/>
    <property type="match status" value="1"/>
</dbReference>
<dbReference type="EMBL" id="RQXX01000002">
    <property type="protein sequence ID" value="RVV98976.1"/>
    <property type="molecule type" value="Genomic_DNA"/>
</dbReference>